<organism evidence="4 5">
    <name type="scientific">Riccia sorocarpa</name>
    <dbReference type="NCBI Taxonomy" id="122646"/>
    <lineage>
        <taxon>Eukaryota</taxon>
        <taxon>Viridiplantae</taxon>
        <taxon>Streptophyta</taxon>
        <taxon>Embryophyta</taxon>
        <taxon>Marchantiophyta</taxon>
        <taxon>Marchantiopsida</taxon>
        <taxon>Marchantiidae</taxon>
        <taxon>Marchantiales</taxon>
        <taxon>Ricciaceae</taxon>
        <taxon>Riccia</taxon>
    </lineage>
</organism>
<dbReference type="EMBL" id="JBJQOH010000002">
    <property type="protein sequence ID" value="KAL3696788.1"/>
    <property type="molecule type" value="Genomic_DNA"/>
</dbReference>
<dbReference type="Proteomes" id="UP001633002">
    <property type="component" value="Unassembled WGS sequence"/>
</dbReference>
<keyword evidence="1" id="KW-0880">Kelch repeat</keyword>
<keyword evidence="2" id="KW-0677">Repeat</keyword>
<dbReference type="InterPro" id="IPR001810">
    <property type="entry name" value="F-box_dom"/>
</dbReference>
<dbReference type="SMART" id="SM00256">
    <property type="entry name" value="FBOX"/>
    <property type="match status" value="1"/>
</dbReference>
<dbReference type="InterPro" id="IPR006652">
    <property type="entry name" value="Kelch_1"/>
</dbReference>
<dbReference type="SMART" id="SM00612">
    <property type="entry name" value="Kelch"/>
    <property type="match status" value="2"/>
</dbReference>
<dbReference type="AlphaFoldDB" id="A0ABD3HZK9"/>
<dbReference type="InterPro" id="IPR036047">
    <property type="entry name" value="F-box-like_dom_sf"/>
</dbReference>
<evidence type="ECO:0000313" key="5">
    <source>
        <dbReference type="Proteomes" id="UP001633002"/>
    </source>
</evidence>
<dbReference type="Pfam" id="PF00646">
    <property type="entry name" value="F-box"/>
    <property type="match status" value="1"/>
</dbReference>
<evidence type="ECO:0000256" key="2">
    <source>
        <dbReference type="ARBA" id="ARBA00022737"/>
    </source>
</evidence>
<comment type="caution">
    <text evidence="4">The sequence shown here is derived from an EMBL/GenBank/DDBJ whole genome shotgun (WGS) entry which is preliminary data.</text>
</comment>
<proteinExistence type="predicted"/>
<dbReference type="SUPFAM" id="SSF117281">
    <property type="entry name" value="Kelch motif"/>
    <property type="match status" value="1"/>
</dbReference>
<sequence length="404" mass="45800">MEVQSFSMVVNRVLLDFREKIIVLRTLVKRTAHAALCSLIPGLPDDVVCGCLARLPRTCWIRLKLVSKGWKRAVEDPFFFQSRANLGVSEEWVYAETWNPNTKVVSWYALDVSEGKWLSLPPVPSSTGLDHEVYGRASISVKGELYVAGGQAGRSGPTLRDFYIYSPFTHQWRQGRSMINSRHNALIFVIDDQIYVAGGFDSSGNLIQEAEKYDVRKKEWFVAGNQGYPKVICPGWYKRGWQLPWSYYTFDEKEIYLSYFSKDVEHASKPLIKYYASAKEEWFFKPFKDKVKALVTFSLGATVNKHIVLVDWATGKLRYTYHPCRSIGWVKVCGLAELDWVTILTSNPKVVGLGSKLALVGRGLRIWMIETDPSLVGGKETFTIIPSRPGAEDEEVVQCVTLKA</sequence>
<dbReference type="Pfam" id="PF01344">
    <property type="entry name" value="Kelch_1"/>
    <property type="match status" value="2"/>
</dbReference>
<accession>A0ABD3HZK9</accession>
<dbReference type="CDD" id="cd22152">
    <property type="entry name" value="F-box_AtAFR-like"/>
    <property type="match status" value="1"/>
</dbReference>
<name>A0ABD3HZK9_9MARC</name>
<evidence type="ECO:0000259" key="3">
    <source>
        <dbReference type="SMART" id="SM00256"/>
    </source>
</evidence>
<dbReference type="InterPro" id="IPR015915">
    <property type="entry name" value="Kelch-typ_b-propeller"/>
</dbReference>
<dbReference type="PANTHER" id="PTHR46344">
    <property type="entry name" value="OS02G0202900 PROTEIN"/>
    <property type="match status" value="1"/>
</dbReference>
<dbReference type="Gene3D" id="2.120.10.80">
    <property type="entry name" value="Kelch-type beta propeller"/>
    <property type="match status" value="1"/>
</dbReference>
<evidence type="ECO:0000256" key="1">
    <source>
        <dbReference type="ARBA" id="ARBA00022441"/>
    </source>
</evidence>
<dbReference type="SUPFAM" id="SSF81383">
    <property type="entry name" value="F-box domain"/>
    <property type="match status" value="1"/>
</dbReference>
<dbReference type="PANTHER" id="PTHR46344:SF27">
    <property type="entry name" value="KELCH REPEAT SUPERFAMILY PROTEIN"/>
    <property type="match status" value="1"/>
</dbReference>
<keyword evidence="5" id="KW-1185">Reference proteome</keyword>
<protein>
    <recommendedName>
        <fullName evidence="3">F-box domain-containing protein</fullName>
    </recommendedName>
</protein>
<feature type="domain" description="F-box" evidence="3">
    <location>
        <begin position="43"/>
        <end position="82"/>
    </location>
</feature>
<evidence type="ECO:0000313" key="4">
    <source>
        <dbReference type="EMBL" id="KAL3696788.1"/>
    </source>
</evidence>
<gene>
    <name evidence="4" type="ORF">R1sor_010864</name>
</gene>
<reference evidence="4 5" key="1">
    <citation type="submission" date="2024-09" db="EMBL/GenBank/DDBJ databases">
        <title>Chromosome-scale assembly of Riccia sorocarpa.</title>
        <authorList>
            <person name="Paukszto L."/>
        </authorList>
    </citation>
    <scope>NUCLEOTIDE SEQUENCE [LARGE SCALE GENOMIC DNA]</scope>
    <source>
        <strain evidence="4">LP-2024</strain>
        <tissue evidence="4">Aerial parts of the thallus</tissue>
    </source>
</reference>